<evidence type="ECO:0000313" key="1">
    <source>
        <dbReference type="EMBL" id="GHO55490.1"/>
    </source>
</evidence>
<proteinExistence type="predicted"/>
<dbReference type="EMBL" id="BNJG01000001">
    <property type="protein sequence ID" value="GHO55490.1"/>
    <property type="molecule type" value="Genomic_DNA"/>
</dbReference>
<gene>
    <name evidence="1" type="ORF">KSB_39650</name>
</gene>
<keyword evidence="2" id="KW-1185">Reference proteome</keyword>
<comment type="caution">
    <text evidence="1">The sequence shown here is derived from an EMBL/GenBank/DDBJ whole genome shotgun (WGS) entry which is preliminary data.</text>
</comment>
<organism evidence="1 2">
    <name type="scientific">Ktedonobacter robiniae</name>
    <dbReference type="NCBI Taxonomy" id="2778365"/>
    <lineage>
        <taxon>Bacteria</taxon>
        <taxon>Bacillati</taxon>
        <taxon>Chloroflexota</taxon>
        <taxon>Ktedonobacteria</taxon>
        <taxon>Ktedonobacterales</taxon>
        <taxon>Ktedonobacteraceae</taxon>
        <taxon>Ktedonobacter</taxon>
    </lineage>
</organism>
<accession>A0ABQ3USS1</accession>
<dbReference type="Gene3D" id="3.40.50.300">
    <property type="entry name" value="P-loop containing nucleotide triphosphate hydrolases"/>
    <property type="match status" value="1"/>
</dbReference>
<name>A0ABQ3USS1_9CHLR</name>
<reference evidence="1 2" key="1">
    <citation type="journal article" date="2021" name="Int. J. Syst. Evol. Microbiol.">
        <title>Reticulibacter mediterranei gen. nov., sp. nov., within the new family Reticulibacteraceae fam. nov., and Ktedonospora formicarum gen. nov., sp. nov., Ktedonobacter robiniae sp. nov., Dictyobacter formicarum sp. nov. and Dictyobacter arantiisoli sp. nov., belonging to the class Ktedonobacteria.</title>
        <authorList>
            <person name="Yabe S."/>
            <person name="Zheng Y."/>
            <person name="Wang C.M."/>
            <person name="Sakai Y."/>
            <person name="Abe K."/>
            <person name="Yokota A."/>
            <person name="Donadio S."/>
            <person name="Cavaletti L."/>
            <person name="Monciardini P."/>
        </authorList>
    </citation>
    <scope>NUCLEOTIDE SEQUENCE [LARGE SCALE GENOMIC DNA]</scope>
    <source>
        <strain evidence="1 2">SOSP1-30</strain>
    </source>
</reference>
<dbReference type="Proteomes" id="UP000654345">
    <property type="component" value="Unassembled WGS sequence"/>
</dbReference>
<dbReference type="RefSeq" id="WP_201372067.1">
    <property type="nucleotide sequence ID" value="NZ_BNJG01000001.1"/>
</dbReference>
<protein>
    <submittedName>
        <fullName evidence="1">Uncharacterized protein</fullName>
    </submittedName>
</protein>
<evidence type="ECO:0000313" key="2">
    <source>
        <dbReference type="Proteomes" id="UP000654345"/>
    </source>
</evidence>
<sequence>MALYPYRPTTVREIHLNKEVYRPFIQAFGSLIGFKDDPKFIHEALQTWYERGQPDCTFDNVRSISQAMTLKALGFKIVRLDAPAVLLATRTTATEESKTHDIETPLPDHLVDVTLDASKPLAELIRQVRAL</sequence>
<dbReference type="InterPro" id="IPR027417">
    <property type="entry name" value="P-loop_NTPase"/>
</dbReference>